<dbReference type="Proteomes" id="UP000489600">
    <property type="component" value="Unassembled WGS sequence"/>
</dbReference>
<feature type="compositionally biased region" description="Basic residues" evidence="1">
    <location>
        <begin position="1"/>
        <end position="10"/>
    </location>
</feature>
<proteinExistence type="predicted"/>
<sequence>MTHSPPRHHPQQMYGQPPPTYYHHHTAMPQTAPSYTVSYNTAHGPGNNGGNETASYYAAPPRHPTSYYSYEYVDNGYESPPPEFYSYRSQPSESFEALSEGNPNACYVM</sequence>
<feature type="region of interest" description="Disordered" evidence="1">
    <location>
        <begin position="1"/>
        <end position="27"/>
    </location>
</feature>
<dbReference type="OrthoDB" id="689350at2759"/>
<gene>
    <name evidence="2" type="ORF">ANE_LOCUS25682</name>
</gene>
<keyword evidence="3" id="KW-1185">Reference proteome</keyword>
<evidence type="ECO:0000313" key="3">
    <source>
        <dbReference type="Proteomes" id="UP000489600"/>
    </source>
</evidence>
<name>A0A565CND4_9BRAS</name>
<evidence type="ECO:0000313" key="2">
    <source>
        <dbReference type="EMBL" id="VVB15238.1"/>
    </source>
</evidence>
<dbReference type="EMBL" id="CABITT030000008">
    <property type="protein sequence ID" value="VVB15238.1"/>
    <property type="molecule type" value="Genomic_DNA"/>
</dbReference>
<reference evidence="2" key="1">
    <citation type="submission" date="2019-07" db="EMBL/GenBank/DDBJ databases">
        <authorList>
            <person name="Dittberner H."/>
        </authorList>
    </citation>
    <scope>NUCLEOTIDE SEQUENCE [LARGE SCALE GENOMIC DNA]</scope>
</reference>
<protein>
    <submittedName>
        <fullName evidence="2">Uncharacterized protein</fullName>
    </submittedName>
</protein>
<accession>A0A565CND4</accession>
<comment type="caution">
    <text evidence="2">The sequence shown here is derived from an EMBL/GenBank/DDBJ whole genome shotgun (WGS) entry which is preliminary data.</text>
</comment>
<dbReference type="AlphaFoldDB" id="A0A565CND4"/>
<feature type="region of interest" description="Disordered" evidence="1">
    <location>
        <begin position="38"/>
        <end position="57"/>
    </location>
</feature>
<evidence type="ECO:0000256" key="1">
    <source>
        <dbReference type="SAM" id="MobiDB-lite"/>
    </source>
</evidence>
<organism evidence="2 3">
    <name type="scientific">Arabis nemorensis</name>
    <dbReference type="NCBI Taxonomy" id="586526"/>
    <lineage>
        <taxon>Eukaryota</taxon>
        <taxon>Viridiplantae</taxon>
        <taxon>Streptophyta</taxon>
        <taxon>Embryophyta</taxon>
        <taxon>Tracheophyta</taxon>
        <taxon>Spermatophyta</taxon>
        <taxon>Magnoliopsida</taxon>
        <taxon>eudicotyledons</taxon>
        <taxon>Gunneridae</taxon>
        <taxon>Pentapetalae</taxon>
        <taxon>rosids</taxon>
        <taxon>malvids</taxon>
        <taxon>Brassicales</taxon>
        <taxon>Brassicaceae</taxon>
        <taxon>Arabideae</taxon>
        <taxon>Arabis</taxon>
    </lineage>
</organism>